<dbReference type="OrthoDB" id="9985593at2"/>
<protein>
    <submittedName>
        <fullName evidence="1">Uncharacterized protein</fullName>
    </submittedName>
</protein>
<organism evidence="1 2">
    <name type="scientific">Mycolicibacterium fallax</name>
    <name type="common">Mycobacterium fallax</name>
    <dbReference type="NCBI Taxonomy" id="1793"/>
    <lineage>
        <taxon>Bacteria</taxon>
        <taxon>Bacillati</taxon>
        <taxon>Actinomycetota</taxon>
        <taxon>Actinomycetes</taxon>
        <taxon>Mycobacteriales</taxon>
        <taxon>Mycobacteriaceae</taxon>
        <taxon>Mycolicibacterium</taxon>
    </lineage>
</organism>
<evidence type="ECO:0000313" key="2">
    <source>
        <dbReference type="Proteomes" id="UP000193484"/>
    </source>
</evidence>
<name>A0A1X1RGM7_MYCFA</name>
<keyword evidence="2" id="KW-1185">Reference proteome</keyword>
<dbReference type="EMBL" id="LQOJ01000024">
    <property type="protein sequence ID" value="ORV05450.1"/>
    <property type="molecule type" value="Genomic_DNA"/>
</dbReference>
<reference evidence="1 2" key="1">
    <citation type="submission" date="2016-01" db="EMBL/GenBank/DDBJ databases">
        <title>The new phylogeny of the genus Mycobacterium.</title>
        <authorList>
            <person name="Tarcisio F."/>
            <person name="Conor M."/>
            <person name="Antonella G."/>
            <person name="Elisabetta G."/>
            <person name="Giulia F.S."/>
            <person name="Sara T."/>
            <person name="Anna F."/>
            <person name="Clotilde B."/>
            <person name="Roberto B."/>
            <person name="Veronica D.S."/>
            <person name="Fabio R."/>
            <person name="Monica P."/>
            <person name="Olivier J."/>
            <person name="Enrico T."/>
            <person name="Nicola S."/>
        </authorList>
    </citation>
    <scope>NUCLEOTIDE SEQUENCE [LARGE SCALE GENOMIC DNA]</scope>
    <source>
        <strain evidence="1 2">DSM 44179</strain>
    </source>
</reference>
<dbReference type="STRING" id="1793.AWC04_06165"/>
<gene>
    <name evidence="1" type="ORF">AWC04_06165</name>
</gene>
<accession>A0A1X1RGM7</accession>
<comment type="caution">
    <text evidence="1">The sequence shown here is derived from an EMBL/GenBank/DDBJ whole genome shotgun (WGS) entry which is preliminary data.</text>
</comment>
<sequence>MSTSDAVVIRQGRTVGVFLVLLILSPFGVLFLLSAPAVLISGEEFNGGVVIMFLTGLLMTALAVSLAYRAAIRSELARIDATGVTFDKIADPRLRSWTWAEIASISTRSTTVRGVTIDDLRFELYRSPRVDELRASLPARDVWFRSRDTRLGDRTSIRFGVGVRPRYGEVIARLGQWAPAGLVPGHWASTGG</sequence>
<evidence type="ECO:0000313" key="1">
    <source>
        <dbReference type="EMBL" id="ORV05450.1"/>
    </source>
</evidence>
<dbReference type="RefSeq" id="WP_085094205.1">
    <property type="nucleotide sequence ID" value="NZ_AP022603.1"/>
</dbReference>
<proteinExistence type="predicted"/>
<dbReference type="AlphaFoldDB" id="A0A1X1RGM7"/>
<dbReference type="Proteomes" id="UP000193484">
    <property type="component" value="Unassembled WGS sequence"/>
</dbReference>